<keyword evidence="3" id="KW-1185">Reference proteome</keyword>
<reference evidence="2 3" key="1">
    <citation type="submission" date="2021-06" db="EMBL/GenBank/DDBJ databases">
        <title>Microbial metabolic specificity influences pelagic lipid remineralization.</title>
        <authorList>
            <person name="Behrendt L."/>
            <person name="Hunter J.E."/>
            <person name="Alcolombri U."/>
            <person name="Smriga S."/>
            <person name="Mincer T."/>
            <person name="Lowenstein D.P."/>
            <person name="Peaudecerf F.J."/>
            <person name="Fernandez V.I."/>
            <person name="Fredricks H."/>
            <person name="Almblad H."/>
            <person name="Harrison J.J."/>
            <person name="Stocker R."/>
            <person name="Van Mooy B.A.S."/>
        </authorList>
    </citation>
    <scope>NUCLEOTIDE SEQUENCE [LARGE SCALE GENOMIC DNA]</scope>
    <source>
        <strain evidence="2 3">HP15-B</strain>
    </source>
</reference>
<proteinExistence type="predicted"/>
<accession>A0ABX8ILZ6</accession>
<sequence length="111" mass="11830">MGIGCQVTNRTTGDSFTCGEGQSVLKAMEQWGVKCVPVGCRGGGCGFCKIRVVEGEYECGKMSRAHAPPEAIEQGEVLACRIYPVTDLTIECLEPSAPGETSEQTTTRALR</sequence>
<dbReference type="GeneID" id="78558458"/>
<dbReference type="Gene3D" id="3.10.20.30">
    <property type="match status" value="1"/>
</dbReference>
<protein>
    <submittedName>
        <fullName evidence="2">2Fe-2S iron-sulfur cluster binding domain-containing protein</fullName>
    </submittedName>
</protein>
<dbReference type="InterPro" id="IPR036010">
    <property type="entry name" value="2Fe-2S_ferredoxin-like_sf"/>
</dbReference>
<gene>
    <name evidence="2" type="ORF">KQ249_03385</name>
</gene>
<dbReference type="InterPro" id="IPR012675">
    <property type="entry name" value="Beta-grasp_dom_sf"/>
</dbReference>
<evidence type="ECO:0000313" key="3">
    <source>
        <dbReference type="Proteomes" id="UP000683442"/>
    </source>
</evidence>
<dbReference type="EMBL" id="CP076686">
    <property type="protein sequence ID" value="QWV13674.1"/>
    <property type="molecule type" value="Genomic_DNA"/>
</dbReference>
<dbReference type="RefSeq" id="WP_014579145.1">
    <property type="nucleotide sequence ID" value="NZ_CBDDHG010000002.1"/>
</dbReference>
<name>A0ABX8ILZ6_9GAMM</name>
<dbReference type="Pfam" id="PF00111">
    <property type="entry name" value="Fer2"/>
    <property type="match status" value="1"/>
</dbReference>
<evidence type="ECO:0000259" key="1">
    <source>
        <dbReference type="PROSITE" id="PS51085"/>
    </source>
</evidence>
<evidence type="ECO:0000313" key="2">
    <source>
        <dbReference type="EMBL" id="QWV13674.1"/>
    </source>
</evidence>
<feature type="domain" description="2Fe-2S ferredoxin-type" evidence="1">
    <location>
        <begin position="5"/>
        <end position="96"/>
    </location>
</feature>
<organism evidence="2 3">
    <name type="scientific">Marinobacter adhaerens</name>
    <dbReference type="NCBI Taxonomy" id="1033846"/>
    <lineage>
        <taxon>Bacteria</taxon>
        <taxon>Pseudomonadati</taxon>
        <taxon>Pseudomonadota</taxon>
        <taxon>Gammaproteobacteria</taxon>
        <taxon>Pseudomonadales</taxon>
        <taxon>Marinobacteraceae</taxon>
        <taxon>Marinobacter</taxon>
    </lineage>
</organism>
<dbReference type="InterPro" id="IPR001041">
    <property type="entry name" value="2Fe-2S_ferredoxin-type"/>
</dbReference>
<dbReference type="CDD" id="cd00207">
    <property type="entry name" value="fer2"/>
    <property type="match status" value="1"/>
</dbReference>
<dbReference type="SUPFAM" id="SSF54292">
    <property type="entry name" value="2Fe-2S ferredoxin-like"/>
    <property type="match status" value="1"/>
</dbReference>
<dbReference type="Proteomes" id="UP000683442">
    <property type="component" value="Chromosome"/>
</dbReference>
<dbReference type="PROSITE" id="PS51085">
    <property type="entry name" value="2FE2S_FER_2"/>
    <property type="match status" value="1"/>
</dbReference>